<dbReference type="GO" id="GO:0015344">
    <property type="term" value="F:siderophore uptake transmembrane transporter activity"/>
    <property type="evidence" value="ECO:0007669"/>
    <property type="project" value="TreeGrafter"/>
</dbReference>
<keyword evidence="10" id="KW-0732">Signal</keyword>
<evidence type="ECO:0000256" key="8">
    <source>
        <dbReference type="PROSITE-ProRule" id="PRU01360"/>
    </source>
</evidence>
<dbReference type="Pfam" id="PF00593">
    <property type="entry name" value="TonB_dep_Rec_b-barrel"/>
    <property type="match status" value="1"/>
</dbReference>
<keyword evidence="6 8" id="KW-0472">Membrane</keyword>
<dbReference type="Pfam" id="PF07715">
    <property type="entry name" value="Plug"/>
    <property type="match status" value="1"/>
</dbReference>
<protein>
    <submittedName>
        <fullName evidence="13">TonB-dependent receptor</fullName>
    </submittedName>
</protein>
<dbReference type="Proteomes" id="UP000267469">
    <property type="component" value="Unassembled WGS sequence"/>
</dbReference>
<keyword evidence="13" id="KW-0675">Receptor</keyword>
<dbReference type="SUPFAM" id="SSF49464">
    <property type="entry name" value="Carboxypeptidase regulatory domain-like"/>
    <property type="match status" value="1"/>
</dbReference>
<accession>A0A3N0EWJ0</accession>
<comment type="similarity">
    <text evidence="8 9">Belongs to the TonB-dependent receptor family.</text>
</comment>
<dbReference type="InterPro" id="IPR036942">
    <property type="entry name" value="Beta-barrel_TonB_sf"/>
</dbReference>
<dbReference type="PANTHER" id="PTHR30069">
    <property type="entry name" value="TONB-DEPENDENT OUTER MEMBRANE RECEPTOR"/>
    <property type="match status" value="1"/>
</dbReference>
<comment type="subcellular location">
    <subcellularLocation>
        <location evidence="1 8">Cell outer membrane</location>
        <topology evidence="1 8">Multi-pass membrane protein</topology>
    </subcellularLocation>
</comment>
<dbReference type="Gene3D" id="2.170.130.10">
    <property type="entry name" value="TonB-dependent receptor, plug domain"/>
    <property type="match status" value="1"/>
</dbReference>
<evidence type="ECO:0000259" key="11">
    <source>
        <dbReference type="Pfam" id="PF00593"/>
    </source>
</evidence>
<feature type="signal peptide" evidence="10">
    <location>
        <begin position="1"/>
        <end position="18"/>
    </location>
</feature>
<dbReference type="PANTHER" id="PTHR30069:SF42">
    <property type="entry name" value="FERRIC AEROBACTIN RECEPTOR"/>
    <property type="match status" value="1"/>
</dbReference>
<evidence type="ECO:0000256" key="7">
    <source>
        <dbReference type="ARBA" id="ARBA00023237"/>
    </source>
</evidence>
<evidence type="ECO:0000256" key="2">
    <source>
        <dbReference type="ARBA" id="ARBA00022448"/>
    </source>
</evidence>
<dbReference type="GO" id="GO:0044718">
    <property type="term" value="P:siderophore transmembrane transport"/>
    <property type="evidence" value="ECO:0007669"/>
    <property type="project" value="TreeGrafter"/>
</dbReference>
<evidence type="ECO:0000256" key="6">
    <source>
        <dbReference type="ARBA" id="ARBA00023136"/>
    </source>
</evidence>
<evidence type="ECO:0000313" key="13">
    <source>
        <dbReference type="EMBL" id="RNL92270.1"/>
    </source>
</evidence>
<dbReference type="Gene3D" id="2.60.40.1120">
    <property type="entry name" value="Carboxypeptidase-like, regulatory domain"/>
    <property type="match status" value="1"/>
</dbReference>
<reference evidence="13 14" key="1">
    <citation type="submission" date="2018-10" db="EMBL/GenBank/DDBJ databases">
        <title>Sinomicrobium pectinilyticum sp. nov., a pectinase-producing bacterium isolated from alkaline and saline soil, and emended description of the genus Sinomicrobium.</title>
        <authorList>
            <person name="Cheng B."/>
            <person name="Li C."/>
            <person name="Lai Q."/>
            <person name="Du M."/>
            <person name="Shao Z."/>
            <person name="Xu P."/>
            <person name="Yang C."/>
        </authorList>
    </citation>
    <scope>NUCLEOTIDE SEQUENCE [LARGE SCALE GENOMIC DNA]</scope>
    <source>
        <strain evidence="13 14">5DNS001</strain>
    </source>
</reference>
<evidence type="ECO:0000313" key="14">
    <source>
        <dbReference type="Proteomes" id="UP000267469"/>
    </source>
</evidence>
<feature type="domain" description="TonB-dependent receptor plug" evidence="12">
    <location>
        <begin position="119"/>
        <end position="220"/>
    </location>
</feature>
<gene>
    <name evidence="13" type="ORF">ED312_03665</name>
</gene>
<sequence length="790" mass="88487">MKIVLLLPALFFFTKAFAQEYQLRGKVTDVNDNPLPGVNIFRTKLPRSGSQTDENGQFVLNFPEEGQYELTFSHISYTTRKVNVKIGTSITDLHIVMEESGFGLDEVVIVSNRDKETRAEVPSSISVLTSKQIDQIKQYSNVVSDIVARIPGVSLANNRQQTRGQKLRGRSMLVLVDGIPQSTPLFVTDNLNYLDPSAIERIEVVKGSTSIYGNGAQGGIINYITKKGNTSRKMESHTNIGASSFLVKPDHTAGMQVSQFFNGQAGKVNYIIGGSYKQFGIMRSAKGEISSPRDGIGESEWYNLFSKIGFNMGNGYGLELMYNYFGNNQKSQLQQVPGMYGETPALGVFGERDPGLTGQGVKYNHNLRLSLNKTNIFKNTDLTATYYLQKYRTIYASYSYYTDLSQGYIGGQPELTSDQKGLRVNFNSDYVLSDRFKGNIIYGLDILSNKTAQPMADGRLFAPEMDMKNYAGYLQVKAKIDDFIFKGGGRYEIINISVDDYTTIYRDNGEITDGGLDINGGKLDYNAFTFNLGVRYNKLKFLQPYASFSQSFSVGELGRILRIATDPDIISENIRDTKAVITDNLELGLEGRLTRKIRYGVNYFINKQKLGTTYTINPQTNFFELSRLPEKIYGAEFELNVIVNTKLDLDLSLSTIEGKTDNNDNGQFNDSEDEYIDSSRISPSILRGDINYKITPEWHVNLAGTYIGNRDKFQANEGGGYTYGHAPVNNFFLANLFTSYQLTSSTRLMVGIENLFNKDYYPLISQWSARDEDYIKGNGINCKVSVSIKL</sequence>
<dbReference type="EMBL" id="RJTM01000018">
    <property type="protein sequence ID" value="RNL92270.1"/>
    <property type="molecule type" value="Genomic_DNA"/>
</dbReference>
<evidence type="ECO:0000256" key="9">
    <source>
        <dbReference type="RuleBase" id="RU003357"/>
    </source>
</evidence>
<dbReference type="InterPro" id="IPR012910">
    <property type="entry name" value="Plug_dom"/>
</dbReference>
<dbReference type="GO" id="GO:0009279">
    <property type="term" value="C:cell outer membrane"/>
    <property type="evidence" value="ECO:0007669"/>
    <property type="project" value="UniProtKB-SubCell"/>
</dbReference>
<dbReference type="RefSeq" id="WP_123214657.1">
    <property type="nucleotide sequence ID" value="NZ_RJTM01000018.1"/>
</dbReference>
<dbReference type="Pfam" id="PF13715">
    <property type="entry name" value="CarbopepD_reg_2"/>
    <property type="match status" value="1"/>
</dbReference>
<keyword evidence="14" id="KW-1185">Reference proteome</keyword>
<keyword evidence="7 8" id="KW-0998">Cell outer membrane</keyword>
<evidence type="ECO:0000259" key="12">
    <source>
        <dbReference type="Pfam" id="PF07715"/>
    </source>
</evidence>
<evidence type="ECO:0000256" key="10">
    <source>
        <dbReference type="SAM" id="SignalP"/>
    </source>
</evidence>
<dbReference type="SUPFAM" id="SSF56935">
    <property type="entry name" value="Porins"/>
    <property type="match status" value="1"/>
</dbReference>
<evidence type="ECO:0000256" key="3">
    <source>
        <dbReference type="ARBA" id="ARBA00022452"/>
    </source>
</evidence>
<evidence type="ECO:0000256" key="1">
    <source>
        <dbReference type="ARBA" id="ARBA00004571"/>
    </source>
</evidence>
<feature type="chain" id="PRO_5018306653" evidence="10">
    <location>
        <begin position="19"/>
        <end position="790"/>
    </location>
</feature>
<dbReference type="InterPro" id="IPR039426">
    <property type="entry name" value="TonB-dep_rcpt-like"/>
</dbReference>
<name>A0A3N0EWJ0_SINP1</name>
<keyword evidence="5 9" id="KW-0798">TonB box</keyword>
<dbReference type="AlphaFoldDB" id="A0A3N0EWJ0"/>
<evidence type="ECO:0000256" key="5">
    <source>
        <dbReference type="ARBA" id="ARBA00023077"/>
    </source>
</evidence>
<dbReference type="OrthoDB" id="8670144at2"/>
<evidence type="ECO:0000256" key="4">
    <source>
        <dbReference type="ARBA" id="ARBA00022692"/>
    </source>
</evidence>
<dbReference type="InterPro" id="IPR037066">
    <property type="entry name" value="Plug_dom_sf"/>
</dbReference>
<keyword evidence="3 8" id="KW-1134">Transmembrane beta strand</keyword>
<dbReference type="PROSITE" id="PS52016">
    <property type="entry name" value="TONB_DEPENDENT_REC_3"/>
    <property type="match status" value="1"/>
</dbReference>
<dbReference type="InterPro" id="IPR008969">
    <property type="entry name" value="CarboxyPept-like_regulatory"/>
</dbReference>
<keyword evidence="2 8" id="KW-0813">Transport</keyword>
<feature type="domain" description="TonB-dependent receptor-like beta-barrel" evidence="11">
    <location>
        <begin position="315"/>
        <end position="755"/>
    </location>
</feature>
<dbReference type="InterPro" id="IPR000531">
    <property type="entry name" value="Beta-barrel_TonB"/>
</dbReference>
<comment type="caution">
    <text evidence="13">The sequence shown here is derived from an EMBL/GenBank/DDBJ whole genome shotgun (WGS) entry which is preliminary data.</text>
</comment>
<proteinExistence type="inferred from homology"/>
<dbReference type="Gene3D" id="2.40.170.20">
    <property type="entry name" value="TonB-dependent receptor, beta-barrel domain"/>
    <property type="match status" value="1"/>
</dbReference>
<organism evidence="13 14">
    <name type="scientific">Sinomicrobium pectinilyticum</name>
    <dbReference type="NCBI Taxonomy" id="1084421"/>
    <lineage>
        <taxon>Bacteria</taxon>
        <taxon>Pseudomonadati</taxon>
        <taxon>Bacteroidota</taxon>
        <taxon>Flavobacteriia</taxon>
        <taxon>Flavobacteriales</taxon>
        <taxon>Flavobacteriaceae</taxon>
        <taxon>Sinomicrobium</taxon>
    </lineage>
</organism>
<dbReference type="CDD" id="cd01347">
    <property type="entry name" value="ligand_gated_channel"/>
    <property type="match status" value="1"/>
</dbReference>
<keyword evidence="4 8" id="KW-0812">Transmembrane</keyword>